<reference evidence="2 3" key="1">
    <citation type="submission" date="2019-04" db="EMBL/GenBank/DDBJ databases">
        <title>Trinickia sp. 7GSK02, isolated from subtropical forest soil.</title>
        <authorList>
            <person name="Gao Z.-H."/>
            <person name="Qiu L.-H."/>
        </authorList>
    </citation>
    <scope>NUCLEOTIDE SEQUENCE [LARGE SCALE GENOMIC DNA]</scope>
    <source>
        <strain evidence="2 3">7GSK02</strain>
    </source>
</reference>
<dbReference type="OrthoDB" id="7561239at2"/>
<comment type="caution">
    <text evidence="2">The sequence shown here is derived from an EMBL/GenBank/DDBJ whole genome shotgun (WGS) entry which is preliminary data.</text>
</comment>
<evidence type="ECO:0000313" key="3">
    <source>
        <dbReference type="Proteomes" id="UP000305539"/>
    </source>
</evidence>
<dbReference type="Pfam" id="PF11005">
    <property type="entry name" value="DUF2844"/>
    <property type="match status" value="1"/>
</dbReference>
<feature type="signal peptide" evidence="1">
    <location>
        <begin position="1"/>
        <end position="26"/>
    </location>
</feature>
<dbReference type="Proteomes" id="UP000305539">
    <property type="component" value="Unassembled WGS sequence"/>
</dbReference>
<accession>A0A4U1HPG7</accession>
<dbReference type="RefSeq" id="WP_136898238.1">
    <property type="nucleotide sequence ID" value="NZ_SWJE01000017.1"/>
</dbReference>
<protein>
    <submittedName>
        <fullName evidence="2">DUF2844 domain-containing protein</fullName>
    </submittedName>
</protein>
<organism evidence="2 3">
    <name type="scientific">Trinickia terrae</name>
    <dbReference type="NCBI Taxonomy" id="2571161"/>
    <lineage>
        <taxon>Bacteria</taxon>
        <taxon>Pseudomonadati</taxon>
        <taxon>Pseudomonadota</taxon>
        <taxon>Betaproteobacteria</taxon>
        <taxon>Burkholderiales</taxon>
        <taxon>Burkholderiaceae</taxon>
        <taxon>Trinickia</taxon>
    </lineage>
</organism>
<keyword evidence="1" id="KW-0732">Signal</keyword>
<dbReference type="EMBL" id="SWJE01000017">
    <property type="protein sequence ID" value="TKC81697.1"/>
    <property type="molecule type" value="Genomic_DNA"/>
</dbReference>
<evidence type="ECO:0000313" key="2">
    <source>
        <dbReference type="EMBL" id="TKC81697.1"/>
    </source>
</evidence>
<keyword evidence="3" id="KW-1185">Reference proteome</keyword>
<name>A0A4U1HPG7_9BURK</name>
<dbReference type="InterPro" id="IPR021267">
    <property type="entry name" value="DUF2844"/>
</dbReference>
<sequence>MRSVTPTLAARLAALVVSAATCAANAQLGGARAPSAGLSTNGALTAHALAQPTGVDSVLNVTTSVDDGGTTIREYTTQAGQIVAYTWSGPTMPDLHTLLGARFEAFQTGAASSPSRHAGHVARGDFIVESGGQMRGYIGRAWLPNALPAGVSIDDLR</sequence>
<gene>
    <name evidence="2" type="ORF">FAZ69_27420</name>
</gene>
<proteinExistence type="predicted"/>
<evidence type="ECO:0000256" key="1">
    <source>
        <dbReference type="SAM" id="SignalP"/>
    </source>
</evidence>
<feature type="chain" id="PRO_5020799053" evidence="1">
    <location>
        <begin position="27"/>
        <end position="157"/>
    </location>
</feature>
<dbReference type="AlphaFoldDB" id="A0A4U1HPG7"/>